<dbReference type="EMBL" id="BSST01000001">
    <property type="protein sequence ID" value="GLX76955.1"/>
    <property type="molecule type" value="Genomic_DNA"/>
</dbReference>
<name>A0ABQ6GQH7_9GAMM</name>
<evidence type="ECO:0000313" key="3">
    <source>
        <dbReference type="Proteomes" id="UP001157186"/>
    </source>
</evidence>
<sequence>MLLAMIRVVSVLGLLFVNGCAVVTATVGVAAAVVEGTVEVVDAVTPDIVSDEQEDND</sequence>
<dbReference type="Proteomes" id="UP001157186">
    <property type="component" value="Unassembled WGS sequence"/>
</dbReference>
<feature type="chain" id="PRO_5047165382" description="Lipoprotein" evidence="1">
    <location>
        <begin position="22"/>
        <end position="57"/>
    </location>
</feature>
<evidence type="ECO:0000256" key="1">
    <source>
        <dbReference type="SAM" id="SignalP"/>
    </source>
</evidence>
<organism evidence="2 3">
    <name type="scientific">Thalassotalea insulae</name>
    <dbReference type="NCBI Taxonomy" id="2056778"/>
    <lineage>
        <taxon>Bacteria</taxon>
        <taxon>Pseudomonadati</taxon>
        <taxon>Pseudomonadota</taxon>
        <taxon>Gammaproteobacteria</taxon>
        <taxon>Alteromonadales</taxon>
        <taxon>Colwelliaceae</taxon>
        <taxon>Thalassotalea</taxon>
    </lineage>
</organism>
<evidence type="ECO:0008006" key="4">
    <source>
        <dbReference type="Google" id="ProtNLM"/>
    </source>
</evidence>
<keyword evidence="1" id="KW-0732">Signal</keyword>
<protein>
    <recommendedName>
        <fullName evidence="4">Lipoprotein</fullName>
    </recommendedName>
</protein>
<dbReference type="RefSeq" id="WP_284242760.1">
    <property type="nucleotide sequence ID" value="NZ_BSST01000001.1"/>
</dbReference>
<proteinExistence type="predicted"/>
<keyword evidence="3" id="KW-1185">Reference proteome</keyword>
<accession>A0ABQ6GQH7</accession>
<evidence type="ECO:0000313" key="2">
    <source>
        <dbReference type="EMBL" id="GLX76955.1"/>
    </source>
</evidence>
<comment type="caution">
    <text evidence="2">The sequence shown here is derived from an EMBL/GenBank/DDBJ whole genome shotgun (WGS) entry which is preliminary data.</text>
</comment>
<gene>
    <name evidence="2" type="ORF">tinsulaeT_02950</name>
</gene>
<reference evidence="2 3" key="1">
    <citation type="submission" date="2023-03" db="EMBL/GenBank/DDBJ databases">
        <title>Draft genome sequence of Thalassotalea insulae KCTC 62186T.</title>
        <authorList>
            <person name="Sawabe T."/>
        </authorList>
    </citation>
    <scope>NUCLEOTIDE SEQUENCE [LARGE SCALE GENOMIC DNA]</scope>
    <source>
        <strain evidence="2 3">KCTC 62186</strain>
    </source>
</reference>
<feature type="signal peptide" evidence="1">
    <location>
        <begin position="1"/>
        <end position="21"/>
    </location>
</feature>